<organism evidence="1 2">
    <name type="scientific">Trichinella nelsoni</name>
    <dbReference type="NCBI Taxonomy" id="6336"/>
    <lineage>
        <taxon>Eukaryota</taxon>
        <taxon>Metazoa</taxon>
        <taxon>Ecdysozoa</taxon>
        <taxon>Nematoda</taxon>
        <taxon>Enoplea</taxon>
        <taxon>Dorylaimia</taxon>
        <taxon>Trichinellida</taxon>
        <taxon>Trichinellidae</taxon>
        <taxon>Trichinella</taxon>
    </lineage>
</organism>
<protein>
    <submittedName>
        <fullName evidence="1">Uncharacterized protein</fullName>
    </submittedName>
</protein>
<evidence type="ECO:0000313" key="2">
    <source>
        <dbReference type="Proteomes" id="UP000054630"/>
    </source>
</evidence>
<evidence type="ECO:0000313" key="1">
    <source>
        <dbReference type="EMBL" id="KRX23955.1"/>
    </source>
</evidence>
<dbReference type="OrthoDB" id="440160at2759"/>
<keyword evidence="2" id="KW-1185">Reference proteome</keyword>
<reference evidence="1 2" key="1">
    <citation type="submission" date="2015-01" db="EMBL/GenBank/DDBJ databases">
        <title>Evolution of Trichinella species and genotypes.</title>
        <authorList>
            <person name="Korhonen P.K."/>
            <person name="Edoardo P."/>
            <person name="Giuseppe L.R."/>
            <person name="Gasser R.B."/>
        </authorList>
    </citation>
    <scope>NUCLEOTIDE SEQUENCE [LARGE SCALE GENOMIC DNA]</scope>
    <source>
        <strain evidence="1">ISS37</strain>
    </source>
</reference>
<dbReference type="Proteomes" id="UP000054630">
    <property type="component" value="Unassembled WGS sequence"/>
</dbReference>
<proteinExistence type="predicted"/>
<dbReference type="AlphaFoldDB" id="A0A0V0SB58"/>
<gene>
    <name evidence="1" type="ORF">T07_212</name>
</gene>
<dbReference type="EMBL" id="JYDL01000020">
    <property type="protein sequence ID" value="KRX23955.1"/>
    <property type="molecule type" value="Genomic_DNA"/>
</dbReference>
<sequence>MSVFRVSNADGANGVPTVDQRVTAENQVKYPENAQLGVVLVHRALKREPFVDAVDENQLVETQADRTQSEQTHLRSPVLAGRRQIKNTREDAGVVQMATDAVVVECEYHFDVELFQKMPNNTTQTSLIPELGRMIRQIGMLHHVKAIVPQAQRSTSLSQFLFTAGKEKSTMFG</sequence>
<name>A0A0V0SB58_9BILA</name>
<accession>A0A0V0SB58</accession>
<comment type="caution">
    <text evidence="1">The sequence shown here is derived from an EMBL/GenBank/DDBJ whole genome shotgun (WGS) entry which is preliminary data.</text>
</comment>